<evidence type="ECO:0000313" key="4">
    <source>
        <dbReference type="Proteomes" id="UP001182556"/>
    </source>
</evidence>
<feature type="compositionally biased region" description="Low complexity" evidence="2">
    <location>
        <begin position="1"/>
        <end position="17"/>
    </location>
</feature>
<comment type="caution">
    <text evidence="3">The sequence shown here is derived from an EMBL/GenBank/DDBJ whole genome shotgun (WGS) entry which is preliminary data.</text>
</comment>
<dbReference type="InterPro" id="IPR023591">
    <property type="entry name" value="Ribosomal_uS2_flav_dom_sf"/>
</dbReference>
<feature type="region of interest" description="Disordered" evidence="2">
    <location>
        <begin position="1"/>
        <end position="32"/>
    </location>
</feature>
<dbReference type="HAMAP" id="MF_00291_B">
    <property type="entry name" value="Ribosomal_uS2_B"/>
    <property type="match status" value="1"/>
</dbReference>
<dbReference type="GO" id="GO:0005763">
    <property type="term" value="C:mitochondrial small ribosomal subunit"/>
    <property type="evidence" value="ECO:0007669"/>
    <property type="project" value="TreeGrafter"/>
</dbReference>
<dbReference type="EMBL" id="JAODAN010000003">
    <property type="protein sequence ID" value="KAK1925820.1"/>
    <property type="molecule type" value="Genomic_DNA"/>
</dbReference>
<protein>
    <submittedName>
        <fullName evidence="3">Ribosomal protein</fullName>
    </submittedName>
</protein>
<dbReference type="PRINTS" id="PR00395">
    <property type="entry name" value="RIBOSOMALS2"/>
</dbReference>
<name>A0AAD9L702_PAPLA</name>
<sequence>MKGSASSTLRSLAASTRKAAVSPRAFSSSSCSRDVALEAEGSVGGSRFARHAGESPEDAFKRNLKDVQTFRRRRDALKIKTPFIPPQSQSSVHTKPGPTRASLSTLLATGAALGCSSSKLNPVFAQFVYANRSGLSIIDLDQTLPILRRTAALVRDVVKDDGVVVFVGTRSGMQRSLERAKERLGDNGYTTAKWMPGLLTNAETLFGLEPLINKSYLPDLVVFLNPSEAAHGVRECTLRNVPTVGIIDSDTDPRMVTYPIPANAQSLRTSELILGTLSLAGQEGRRLRLKEAEQRNRKPNNRRSGENQA</sequence>
<dbReference type="GO" id="GO:0003735">
    <property type="term" value="F:structural constituent of ribosome"/>
    <property type="evidence" value="ECO:0007669"/>
    <property type="project" value="InterPro"/>
</dbReference>
<dbReference type="AlphaFoldDB" id="A0AAD9L702"/>
<evidence type="ECO:0000256" key="2">
    <source>
        <dbReference type="SAM" id="MobiDB-lite"/>
    </source>
</evidence>
<keyword evidence="3" id="KW-0687">Ribonucleoprotein</keyword>
<evidence type="ECO:0000256" key="1">
    <source>
        <dbReference type="ARBA" id="ARBA00006242"/>
    </source>
</evidence>
<dbReference type="GO" id="GO:0006412">
    <property type="term" value="P:translation"/>
    <property type="evidence" value="ECO:0007669"/>
    <property type="project" value="InterPro"/>
</dbReference>
<dbReference type="Proteomes" id="UP001182556">
    <property type="component" value="Unassembled WGS sequence"/>
</dbReference>
<evidence type="ECO:0000313" key="3">
    <source>
        <dbReference type="EMBL" id="KAK1925820.1"/>
    </source>
</evidence>
<dbReference type="SUPFAM" id="SSF52313">
    <property type="entry name" value="Ribosomal protein S2"/>
    <property type="match status" value="1"/>
</dbReference>
<reference evidence="3" key="1">
    <citation type="submission" date="2023-02" db="EMBL/GenBank/DDBJ databases">
        <title>Identification and recombinant expression of a fungal hydrolase from Papiliotrema laurentii that hydrolyzes apple cutin and clears colloidal polyester polyurethane.</title>
        <authorList>
            <consortium name="DOE Joint Genome Institute"/>
            <person name="Roman V.A."/>
            <person name="Bojanowski C."/>
            <person name="Crable B.R."/>
            <person name="Wagner D.N."/>
            <person name="Hung C.S."/>
            <person name="Nadeau L.J."/>
            <person name="Schratz L."/>
            <person name="Haridas S."/>
            <person name="Pangilinan J."/>
            <person name="Lipzen A."/>
            <person name="Na H."/>
            <person name="Yan M."/>
            <person name="Ng V."/>
            <person name="Grigoriev I.V."/>
            <person name="Spatafora J.W."/>
            <person name="Barlow D."/>
            <person name="Biffinger J."/>
            <person name="Kelley-Loughnane N."/>
            <person name="Varaljay V.A."/>
            <person name="Crookes-Goodson W.J."/>
        </authorList>
    </citation>
    <scope>NUCLEOTIDE SEQUENCE</scope>
    <source>
        <strain evidence="3">5307AH</strain>
    </source>
</reference>
<dbReference type="PANTHER" id="PTHR12534">
    <property type="entry name" value="30S RIBOSOMAL PROTEIN S2 PROKARYOTIC AND ORGANELLAR"/>
    <property type="match status" value="1"/>
</dbReference>
<dbReference type="PANTHER" id="PTHR12534:SF0">
    <property type="entry name" value="SMALL RIBOSOMAL SUBUNIT PROTEIN US2M"/>
    <property type="match status" value="1"/>
</dbReference>
<keyword evidence="4" id="KW-1185">Reference proteome</keyword>
<dbReference type="Pfam" id="PF00318">
    <property type="entry name" value="Ribosomal_S2"/>
    <property type="match status" value="2"/>
</dbReference>
<keyword evidence="3" id="KW-0689">Ribosomal protein</keyword>
<gene>
    <name evidence="3" type="ORF">DB88DRAFT_485202</name>
</gene>
<dbReference type="InterPro" id="IPR001865">
    <property type="entry name" value="Ribosomal_uS2"/>
</dbReference>
<comment type="similarity">
    <text evidence="1">Belongs to the universal ribosomal protein uS2 family.</text>
</comment>
<dbReference type="InterPro" id="IPR005706">
    <property type="entry name" value="Ribosomal_uS2_bac/mit/plastid"/>
</dbReference>
<dbReference type="Gene3D" id="3.40.50.10490">
    <property type="entry name" value="Glucose-6-phosphate isomerase like protein, domain 1"/>
    <property type="match status" value="1"/>
</dbReference>
<proteinExistence type="inferred from homology"/>
<dbReference type="CDD" id="cd01425">
    <property type="entry name" value="RPS2"/>
    <property type="match status" value="1"/>
</dbReference>
<accession>A0AAD9L702</accession>
<organism evidence="3 4">
    <name type="scientific">Papiliotrema laurentii</name>
    <name type="common">Cryptococcus laurentii</name>
    <dbReference type="NCBI Taxonomy" id="5418"/>
    <lineage>
        <taxon>Eukaryota</taxon>
        <taxon>Fungi</taxon>
        <taxon>Dikarya</taxon>
        <taxon>Basidiomycota</taxon>
        <taxon>Agaricomycotina</taxon>
        <taxon>Tremellomycetes</taxon>
        <taxon>Tremellales</taxon>
        <taxon>Rhynchogastremaceae</taxon>
        <taxon>Papiliotrema</taxon>
    </lineage>
</organism>